<feature type="region of interest" description="Disordered" evidence="1">
    <location>
        <begin position="597"/>
        <end position="632"/>
    </location>
</feature>
<feature type="compositionally biased region" description="Basic and acidic residues" evidence="1">
    <location>
        <begin position="1228"/>
        <end position="1238"/>
    </location>
</feature>
<feature type="compositionally biased region" description="Basic and acidic residues" evidence="1">
    <location>
        <begin position="2458"/>
        <end position="2470"/>
    </location>
</feature>
<feature type="compositionally biased region" description="Low complexity" evidence="1">
    <location>
        <begin position="2094"/>
        <end position="2105"/>
    </location>
</feature>
<comment type="caution">
    <text evidence="2">The sequence shown here is derived from an EMBL/GenBank/DDBJ whole genome shotgun (WGS) entry which is preliminary data.</text>
</comment>
<feature type="region of interest" description="Disordered" evidence="1">
    <location>
        <begin position="990"/>
        <end position="1011"/>
    </location>
</feature>
<name>A0ABQ5SKX0_9CHLO</name>
<feature type="region of interest" description="Disordered" evidence="1">
    <location>
        <begin position="329"/>
        <end position="361"/>
    </location>
</feature>
<gene>
    <name evidence="2" type="ORF">VaNZ11_015476</name>
</gene>
<evidence type="ECO:0000313" key="3">
    <source>
        <dbReference type="Proteomes" id="UP001165090"/>
    </source>
</evidence>
<feature type="region of interest" description="Disordered" evidence="1">
    <location>
        <begin position="1353"/>
        <end position="1413"/>
    </location>
</feature>
<feature type="region of interest" description="Disordered" evidence="1">
    <location>
        <begin position="2445"/>
        <end position="2487"/>
    </location>
</feature>
<feature type="region of interest" description="Disordered" evidence="1">
    <location>
        <begin position="2347"/>
        <end position="2368"/>
    </location>
</feature>
<organism evidence="2 3">
    <name type="scientific">Volvox africanus</name>
    <dbReference type="NCBI Taxonomy" id="51714"/>
    <lineage>
        <taxon>Eukaryota</taxon>
        <taxon>Viridiplantae</taxon>
        <taxon>Chlorophyta</taxon>
        <taxon>core chlorophytes</taxon>
        <taxon>Chlorophyceae</taxon>
        <taxon>CS clade</taxon>
        <taxon>Chlamydomonadales</taxon>
        <taxon>Volvocaceae</taxon>
        <taxon>Volvox</taxon>
    </lineage>
</organism>
<reference evidence="2 3" key="1">
    <citation type="journal article" date="2023" name="IScience">
        <title>Expanded male sex-determining region conserved during the evolution of homothallism in the green alga Volvox.</title>
        <authorList>
            <person name="Yamamoto K."/>
            <person name="Matsuzaki R."/>
            <person name="Mahakham W."/>
            <person name="Heman W."/>
            <person name="Sekimoto H."/>
            <person name="Kawachi M."/>
            <person name="Minakuchi Y."/>
            <person name="Toyoda A."/>
            <person name="Nozaki H."/>
        </authorList>
    </citation>
    <scope>NUCLEOTIDE SEQUENCE [LARGE SCALE GENOMIC DNA]</scope>
    <source>
        <strain evidence="2 3">NIES-4468</strain>
    </source>
</reference>
<feature type="compositionally biased region" description="Gly residues" evidence="1">
    <location>
        <begin position="2475"/>
        <end position="2487"/>
    </location>
</feature>
<feature type="region of interest" description="Disordered" evidence="1">
    <location>
        <begin position="2126"/>
        <end position="2153"/>
    </location>
</feature>
<feature type="compositionally biased region" description="Low complexity" evidence="1">
    <location>
        <begin position="1618"/>
        <end position="1627"/>
    </location>
</feature>
<feature type="region of interest" description="Disordered" evidence="1">
    <location>
        <begin position="71"/>
        <end position="224"/>
    </location>
</feature>
<feature type="compositionally biased region" description="Low complexity" evidence="1">
    <location>
        <begin position="1942"/>
        <end position="1956"/>
    </location>
</feature>
<feature type="compositionally biased region" description="Low complexity" evidence="1">
    <location>
        <begin position="434"/>
        <end position="462"/>
    </location>
</feature>
<feature type="compositionally biased region" description="Polar residues" evidence="1">
    <location>
        <begin position="2074"/>
        <end position="2088"/>
    </location>
</feature>
<feature type="compositionally biased region" description="Polar residues" evidence="1">
    <location>
        <begin position="340"/>
        <end position="349"/>
    </location>
</feature>
<feature type="region of interest" description="Disordered" evidence="1">
    <location>
        <begin position="1047"/>
        <end position="1121"/>
    </location>
</feature>
<evidence type="ECO:0000313" key="2">
    <source>
        <dbReference type="EMBL" id="GLI70555.1"/>
    </source>
</evidence>
<keyword evidence="3" id="KW-1185">Reference proteome</keyword>
<feature type="region of interest" description="Disordered" evidence="1">
    <location>
        <begin position="2071"/>
        <end position="2105"/>
    </location>
</feature>
<feature type="region of interest" description="Disordered" evidence="1">
    <location>
        <begin position="1832"/>
        <end position="1894"/>
    </location>
</feature>
<feature type="compositionally biased region" description="Polar residues" evidence="1">
    <location>
        <begin position="165"/>
        <end position="174"/>
    </location>
</feature>
<feature type="compositionally biased region" description="Low complexity" evidence="1">
    <location>
        <begin position="861"/>
        <end position="874"/>
    </location>
</feature>
<feature type="compositionally biased region" description="Low complexity" evidence="1">
    <location>
        <begin position="600"/>
        <end position="620"/>
    </location>
</feature>
<protein>
    <submittedName>
        <fullName evidence="2">Uncharacterized protein</fullName>
    </submittedName>
</protein>
<feature type="region of interest" description="Disordered" evidence="1">
    <location>
        <begin position="856"/>
        <end position="887"/>
    </location>
</feature>
<feature type="compositionally biased region" description="Pro residues" evidence="1">
    <location>
        <begin position="1384"/>
        <end position="1397"/>
    </location>
</feature>
<feature type="region of interest" description="Disordered" evidence="1">
    <location>
        <begin position="434"/>
        <end position="476"/>
    </location>
</feature>
<feature type="region of interest" description="Disordered" evidence="1">
    <location>
        <begin position="1930"/>
        <end position="1959"/>
    </location>
</feature>
<feature type="compositionally biased region" description="Low complexity" evidence="1">
    <location>
        <begin position="730"/>
        <end position="751"/>
    </location>
</feature>
<evidence type="ECO:0000256" key="1">
    <source>
        <dbReference type="SAM" id="MobiDB-lite"/>
    </source>
</evidence>
<dbReference type="EMBL" id="BSDZ01000094">
    <property type="protein sequence ID" value="GLI70555.1"/>
    <property type="molecule type" value="Genomic_DNA"/>
</dbReference>
<proteinExistence type="predicted"/>
<feature type="compositionally biased region" description="Low complexity" evidence="1">
    <location>
        <begin position="758"/>
        <end position="772"/>
    </location>
</feature>
<feature type="region of interest" description="Disordered" evidence="1">
    <location>
        <begin position="1656"/>
        <end position="1689"/>
    </location>
</feature>
<sequence length="2523" mass="253728">MEDDLAPRELPAFLKPVAAGAAGGRPTLPVKVVPADALPQAARTRVPLPPLPPPLPCSTVPEDAALPRWSKCRTAPLGRQPPSPQLPVPWALSNASSPSPKEEVAVQTDPELLAPAAGKVRQDSASDHEGFSPEPGHAAATSATTEEENSTARRLAWSDPEYMATPSSTGTTAAVPQPTPSPEPTETVPRDQSPGRAEESSHLVPPAKAEVQRPLRPAPLPGALDTNLEDIQLGLADGDDEADAWGELEVDRELARMKKELGIEDSDLRSSISSIDSGISVPSFLKDAAVVAIVRQAGPHTRVKAAAARARAEATAAAPEIKQVGAAGNATATDGPEQLSHATGASPCQGQGPRTAAADATTPVSDALGPAVVAVAAGGGIGTPAATSRPPPMSGITNAVAALDALGAILRPASAGSSSSVDTLDSSILRILDSSPSSTTIPTPQLDATPAAQRAAGTASRPGGAAWHSTHLTPGSSSLPSDIDDMLLLSELDWEELERLAGLRGTNIKVRGSSSPANVAAPSPAGLLGATAKTPVRFDVTGALGAASVGGFKGFSPSSTFSEISSSISNESLQRFVAQGILPPEIALLLASTPPSAVEPSRALQPASAAPAAGTNQASSTPGGGLAVQQPPPVAPVAAATLPGAADTSPTSSTISDLAALLGPLGVPMAVASNVSQTSLSSLSTYARLGRNAPANPSAAGPPSLAKPATRGLFTIPERGSISLGDLSIAGPPQSQRGPAQSQSGQSAPAQHLHHNQHQQPQKQVGKQVPHQPHGRGSVVTTTAQPGHAVGLPEPVRLRLSDLNRQLLASTGGAVSSRSISSPGLTSPSGSSRPAKPGPLFITSGTGAELQLRSLQPSPSPMLAQPNLQQAAQPRPHHQEPGRGVPGVAASALSVSLSSSATSLSLSCVSSLSLSPTKQMHQHGAPQLPSAATSVGRPTAEAAAAEGKISDTFSTLNSLGQKSGQSSGLPVGAMAESKLNSSSSAVATPVAGASKTSPAAAPATARSDSSPYDLYDKEAARLAELMATINASLRQSAEAVARAGGASSIGTSSSVSGLAASPSTGTKIPSEPDINPCQRSQHSHHATGSAAGRPATAATVRPVPSSESSASPPSTCGSSWTVSTMQPLLSPQPRSAAALCLGSQSPVAAMLQSARTAAAAAASASAAAVATTLRNAADGCDITASARGGISRVAPAAVAPVSVSRASSSRGAGASASAAPAASPSAKRPRDAVADGRTSKVSAGPRLHTSTAASTQRAAEFGPRRTDAVSAAVGEVAVTVTASCTTTGGDGTGGEGSNPQPGHPGQSVPTTPVHPIANANVSHASGDAETGSTSVTTPSSVLSNLSSVFAMLRMGPPFEPRPPSDGGPIPQPPGGARTHLFQPGSPPPPPPPPPPAISPDLSMPSPPLTPLSPILSESSYSSVSVPSASPGSALTTSLAGLGLRAPVQPPPAPGGGWQAAHEPKPAEPRISLSVSLSSSDGVSSVAEAISGILTHRIRGIGGGRTLPEPAPTQSPPLQRQRPQQQHCQDLLPGRDRQREPTPTMAGDGLAPGGDSSYATAGSDTAVGSGDGGGDRRGGHSLEVWASLTGQTLAEALEGLVSPGEPYEDLLKSSLALSSSSLSSGGALPDDDPQSLLATMAPSDRLEMSPYDAKTQGVLQEEERVPKPSMSLEQVSGRASLEQPAKGDTNGKATAQAELQALVSWSRPSSTSQILADVDAALARVTLGAIAVPTGHPAATQQDADAEAMPFGSSRETPLLPTCPGNEVHLGAAAAAIRAGSLAAQPLPEPAADPALGLCSSTSSDEFGPIMAGLIQNIQRGLAALQAPPLQVLPPPLPAPEQPAAEWRDPGQVASGLTSTSGLEGPAAAPLESTTSSLPSIPYEDDSDDEDSYHAGVMPWWPKAVAKVAQGLGSQEAEHRHTMTEVLPVAVPGDNTVDAGPPSASSSSSSEASASAARQLRQMPTLSRGIADMAASHAAHSSSNTEAWHTAAATIDAAAAAPTAAESVEVHATGNSRRISHASAASSGAASSLTLGPVDSAVVVNWPRHANAVAPGPVATTTGAYSFLQLPRASTARNRTPPSVQSGAESPTRVPSGSLSPPSISASTVSSIDSISHALAQYPVFGGATQSPMGSQSSGSSDDDRGGATAAGDVLPYSDIDTGVTVGLEAVAIRPRLPIQYQPSQPQLPAPLLFSSIAQEPWKGAWDLPLQAIPAGAGASTPDAAGAEMLGLYLEEAAAHARRGVGEAELLQRTEDHGLLGQDISFGAVSTGGEVNGEFLGGVGYHRGHGPISGLHTSAAHPWQTNFLAASQLETEQGSRFEPGVALEPESVLPEWARREPQLLSSVEATDDESEFASEPDSRHQQQALSPFERRQLLGLQPLTLEIPVAGDQQTASGEPVVKATATQSGPDGAGDATTIASAGVIADSATPLQTPFSNFRVRLRAGSPQEEQPPVLPSREHGDLSRRRGADTVGAGPGGGGGGGGSGGYVGALSEELLSDLLMWTVSDFFSSPARGATLDVDH</sequence>
<accession>A0ABQ5SKX0</accession>
<feature type="compositionally biased region" description="Low complexity" evidence="1">
    <location>
        <begin position="1047"/>
        <end position="1064"/>
    </location>
</feature>
<feature type="compositionally biased region" description="Low complexity" evidence="1">
    <location>
        <begin position="1208"/>
        <end position="1226"/>
    </location>
</feature>
<feature type="region of interest" description="Disordered" evidence="1">
    <location>
        <begin position="1500"/>
        <end position="1580"/>
    </location>
</feature>
<feature type="region of interest" description="Disordered" evidence="1">
    <location>
        <begin position="1284"/>
        <end position="1318"/>
    </location>
</feature>
<feature type="compositionally biased region" description="Pro residues" evidence="1">
    <location>
        <begin position="1357"/>
        <end position="1373"/>
    </location>
</feature>
<feature type="region of interest" description="Disordered" evidence="1">
    <location>
        <begin position="2390"/>
        <end position="2413"/>
    </location>
</feature>
<feature type="region of interest" description="Disordered" evidence="1">
    <location>
        <begin position="1440"/>
        <end position="1472"/>
    </location>
</feature>
<feature type="compositionally biased region" description="Low complexity" evidence="1">
    <location>
        <begin position="816"/>
        <end position="834"/>
    </location>
</feature>
<feature type="region of interest" description="Disordered" evidence="1">
    <location>
        <begin position="1208"/>
        <end position="1263"/>
    </location>
</feature>
<feature type="region of interest" description="Disordered" evidence="1">
    <location>
        <begin position="1618"/>
        <end position="1642"/>
    </location>
</feature>
<feature type="compositionally biased region" description="Polar residues" evidence="1">
    <location>
        <begin position="1248"/>
        <end position="1257"/>
    </location>
</feature>
<dbReference type="Proteomes" id="UP001165090">
    <property type="component" value="Unassembled WGS sequence"/>
</dbReference>
<feature type="compositionally biased region" description="Basic and acidic residues" evidence="1">
    <location>
        <begin position="120"/>
        <end position="131"/>
    </location>
</feature>
<feature type="region of interest" description="Disordered" evidence="1">
    <location>
        <begin position="723"/>
        <end position="793"/>
    </location>
</feature>
<feature type="compositionally biased region" description="Low complexity" evidence="1">
    <location>
        <begin position="1515"/>
        <end position="1528"/>
    </location>
</feature>
<feature type="compositionally biased region" description="Low complexity" evidence="1">
    <location>
        <begin position="1102"/>
        <end position="1119"/>
    </location>
</feature>
<feature type="region of interest" description="Disordered" evidence="1">
    <location>
        <begin position="810"/>
        <end position="844"/>
    </location>
</feature>
<feature type="compositionally biased region" description="Low complexity" evidence="1">
    <location>
        <begin position="991"/>
        <end position="1011"/>
    </location>
</feature>
<feature type="compositionally biased region" description="Acidic residues" evidence="1">
    <location>
        <begin position="2348"/>
        <end position="2357"/>
    </location>
</feature>